<sequence>MKAALPILALAALALGGCGASTGLSPAKGDKLPVAPYGATATPTPNQLLTPDSQARPQRSDELLTQSQERRSDEFDLPPSR</sequence>
<gene>
    <name evidence="3" type="ORF">H5J25_17005</name>
</gene>
<keyword evidence="2" id="KW-0732">Signal</keyword>
<keyword evidence="4" id="KW-1185">Reference proteome</keyword>
<evidence type="ECO:0000256" key="1">
    <source>
        <dbReference type="SAM" id="MobiDB-lite"/>
    </source>
</evidence>
<dbReference type="RefSeq" id="WP_202093139.1">
    <property type="nucleotide sequence ID" value="NZ_CP061035.1"/>
</dbReference>
<name>A0A974NU93_9SPHN</name>
<dbReference type="PROSITE" id="PS51257">
    <property type="entry name" value="PROKAR_LIPOPROTEIN"/>
    <property type="match status" value="1"/>
</dbReference>
<dbReference type="AlphaFoldDB" id="A0A974NU93"/>
<evidence type="ECO:0000313" key="4">
    <source>
        <dbReference type="Proteomes" id="UP000595894"/>
    </source>
</evidence>
<evidence type="ECO:0000256" key="2">
    <source>
        <dbReference type="SAM" id="SignalP"/>
    </source>
</evidence>
<evidence type="ECO:0000313" key="3">
    <source>
        <dbReference type="EMBL" id="QQV77031.1"/>
    </source>
</evidence>
<feature type="chain" id="PRO_5037401198" description="Argininosuccinate lyase" evidence="2">
    <location>
        <begin position="21"/>
        <end position="81"/>
    </location>
</feature>
<feature type="region of interest" description="Disordered" evidence="1">
    <location>
        <begin position="22"/>
        <end position="81"/>
    </location>
</feature>
<dbReference type="Proteomes" id="UP000595894">
    <property type="component" value="Chromosome"/>
</dbReference>
<protein>
    <recommendedName>
        <fullName evidence="5">Argininosuccinate lyase</fullName>
    </recommendedName>
</protein>
<reference evidence="4" key="1">
    <citation type="submission" date="2020-09" db="EMBL/GenBank/DDBJ databases">
        <title>Sphingomonas sp., a new species isolated from pork steak.</title>
        <authorList>
            <person name="Heidler von Heilborn D."/>
        </authorList>
    </citation>
    <scope>NUCLEOTIDE SEQUENCE [LARGE SCALE GENOMIC DNA]</scope>
</reference>
<evidence type="ECO:0008006" key="5">
    <source>
        <dbReference type="Google" id="ProtNLM"/>
    </source>
</evidence>
<feature type="compositionally biased region" description="Polar residues" evidence="1">
    <location>
        <begin position="41"/>
        <end position="57"/>
    </location>
</feature>
<dbReference type="EMBL" id="CP061035">
    <property type="protein sequence ID" value="QQV77031.1"/>
    <property type="molecule type" value="Genomic_DNA"/>
</dbReference>
<accession>A0A974NU93</accession>
<proteinExistence type="predicted"/>
<feature type="signal peptide" evidence="2">
    <location>
        <begin position="1"/>
        <end position="20"/>
    </location>
</feature>
<feature type="compositionally biased region" description="Basic and acidic residues" evidence="1">
    <location>
        <begin position="58"/>
        <end position="74"/>
    </location>
</feature>
<dbReference type="KEGG" id="sari:H5J25_17005"/>
<organism evidence="3 4">
    <name type="scientific">Sphingomonas aliaeris</name>
    <dbReference type="NCBI Taxonomy" id="2759526"/>
    <lineage>
        <taxon>Bacteria</taxon>
        <taxon>Pseudomonadati</taxon>
        <taxon>Pseudomonadota</taxon>
        <taxon>Alphaproteobacteria</taxon>
        <taxon>Sphingomonadales</taxon>
        <taxon>Sphingomonadaceae</taxon>
        <taxon>Sphingomonas</taxon>
    </lineage>
</organism>